<dbReference type="EMBL" id="JADFTS010000001">
    <property type="protein sequence ID" value="KAF9626549.1"/>
    <property type="molecule type" value="Genomic_DNA"/>
</dbReference>
<reference evidence="3 4" key="1">
    <citation type="submission" date="2020-10" db="EMBL/GenBank/DDBJ databases">
        <title>The Coptis chinensis genome and diversification of protoberbering-type alkaloids.</title>
        <authorList>
            <person name="Wang B."/>
            <person name="Shu S."/>
            <person name="Song C."/>
            <person name="Liu Y."/>
        </authorList>
    </citation>
    <scope>NUCLEOTIDE SEQUENCE [LARGE SCALE GENOMIC DNA]</scope>
    <source>
        <strain evidence="3">HL-2020</strain>
        <tissue evidence="3">Leaf</tissue>
    </source>
</reference>
<dbReference type="InterPro" id="IPR044730">
    <property type="entry name" value="RNase_H-like_dom_plant"/>
</dbReference>
<dbReference type="Gene3D" id="3.30.420.10">
    <property type="entry name" value="Ribonuclease H-like superfamily/Ribonuclease H"/>
    <property type="match status" value="1"/>
</dbReference>
<evidence type="ECO:0000313" key="4">
    <source>
        <dbReference type="Proteomes" id="UP000631114"/>
    </source>
</evidence>
<accession>A0A835J021</accession>
<evidence type="ECO:0000313" key="3">
    <source>
        <dbReference type="EMBL" id="KAF9626549.1"/>
    </source>
</evidence>
<protein>
    <recommendedName>
        <fullName evidence="5">RNase H type-1 domain-containing protein</fullName>
    </recommendedName>
</protein>
<keyword evidence="4" id="KW-1185">Reference proteome</keyword>
<feature type="domain" description="RNase H type-1" evidence="2">
    <location>
        <begin position="3"/>
        <end position="79"/>
    </location>
</feature>
<organism evidence="3 4">
    <name type="scientific">Coptis chinensis</name>
    <dbReference type="NCBI Taxonomy" id="261450"/>
    <lineage>
        <taxon>Eukaryota</taxon>
        <taxon>Viridiplantae</taxon>
        <taxon>Streptophyta</taxon>
        <taxon>Embryophyta</taxon>
        <taxon>Tracheophyta</taxon>
        <taxon>Spermatophyta</taxon>
        <taxon>Magnoliopsida</taxon>
        <taxon>Ranunculales</taxon>
        <taxon>Ranunculaceae</taxon>
        <taxon>Coptidoideae</taxon>
        <taxon>Coptis</taxon>
    </lineage>
</organism>
<dbReference type="GO" id="GO:0004523">
    <property type="term" value="F:RNA-DNA hybrid ribonuclease activity"/>
    <property type="evidence" value="ECO:0007669"/>
    <property type="project" value="InterPro"/>
</dbReference>
<sequence length="250" mass="28096">MLNTDGSVQESGNGYGGTIRDSQGNVLLGFAGSSSKPSVIFQELFAIAMGLKQAQFLSIAKLEINSDSLGAINIINGLARSLWNQLIFFGKLSGVERSRGLYELATPFGGIIDVPYLKNDKALTYALLEHWWDTTHTTHSFHFPSGEATITPLDFSMLTRLSIGRRRLLQSNRSYETFETAQQLFPGKEFKDDDPAKALRLTPSNWTGTGIQCRWFEDRHVNYILEKPKGWELGADHEEEYILAFLFYMV</sequence>
<dbReference type="CDD" id="cd06222">
    <property type="entry name" value="RNase_H_like"/>
    <property type="match status" value="1"/>
</dbReference>
<dbReference type="InterPro" id="IPR019557">
    <property type="entry name" value="AminoTfrase-like_pln_mobile"/>
</dbReference>
<dbReference type="InterPro" id="IPR036397">
    <property type="entry name" value="RNaseH_sf"/>
</dbReference>
<dbReference type="PANTHER" id="PTHR47723">
    <property type="entry name" value="OS05G0353850 PROTEIN"/>
    <property type="match status" value="1"/>
</dbReference>
<feature type="domain" description="Aminotransferase-like plant mobile" evidence="1">
    <location>
        <begin position="117"/>
        <end position="212"/>
    </location>
</feature>
<proteinExistence type="predicted"/>
<dbReference type="Proteomes" id="UP000631114">
    <property type="component" value="Unassembled WGS sequence"/>
</dbReference>
<dbReference type="InterPro" id="IPR012337">
    <property type="entry name" value="RNaseH-like_sf"/>
</dbReference>
<dbReference type="GO" id="GO:0003676">
    <property type="term" value="F:nucleic acid binding"/>
    <property type="evidence" value="ECO:0007669"/>
    <property type="project" value="InterPro"/>
</dbReference>
<dbReference type="AlphaFoldDB" id="A0A835J021"/>
<dbReference type="InterPro" id="IPR053151">
    <property type="entry name" value="RNase_H-like"/>
</dbReference>
<dbReference type="InterPro" id="IPR002156">
    <property type="entry name" value="RNaseH_domain"/>
</dbReference>
<dbReference type="Pfam" id="PF10536">
    <property type="entry name" value="PMD"/>
    <property type="match status" value="1"/>
</dbReference>
<gene>
    <name evidence="3" type="ORF">IFM89_034962</name>
</gene>
<dbReference type="PANTHER" id="PTHR47723:SF19">
    <property type="entry name" value="POLYNUCLEOTIDYL TRANSFERASE, RIBONUCLEASE H-LIKE SUPERFAMILY PROTEIN"/>
    <property type="match status" value="1"/>
</dbReference>
<name>A0A835J021_9MAGN</name>
<comment type="caution">
    <text evidence="3">The sequence shown here is derived from an EMBL/GenBank/DDBJ whole genome shotgun (WGS) entry which is preliminary data.</text>
</comment>
<dbReference type="SUPFAM" id="SSF53098">
    <property type="entry name" value="Ribonuclease H-like"/>
    <property type="match status" value="1"/>
</dbReference>
<dbReference type="Pfam" id="PF13456">
    <property type="entry name" value="RVT_3"/>
    <property type="match status" value="1"/>
</dbReference>
<evidence type="ECO:0008006" key="5">
    <source>
        <dbReference type="Google" id="ProtNLM"/>
    </source>
</evidence>
<evidence type="ECO:0000259" key="1">
    <source>
        <dbReference type="Pfam" id="PF10536"/>
    </source>
</evidence>
<evidence type="ECO:0000259" key="2">
    <source>
        <dbReference type="Pfam" id="PF13456"/>
    </source>
</evidence>